<dbReference type="AlphaFoldDB" id="A0AAV8U563"/>
<dbReference type="GO" id="GO:0061929">
    <property type="term" value="F:gamma-glutamylaminecyclotransferase activity"/>
    <property type="evidence" value="ECO:0007669"/>
    <property type="project" value="InterPro"/>
</dbReference>
<keyword evidence="3" id="KW-0808">Transferase</keyword>
<dbReference type="Proteomes" id="UP001159364">
    <property type="component" value="Linkage Group LG01"/>
</dbReference>
<dbReference type="InterPro" id="IPR009288">
    <property type="entry name" value="AIG2-like_dom"/>
</dbReference>
<dbReference type="InterPro" id="IPR036568">
    <property type="entry name" value="GGCT-like_sf"/>
</dbReference>
<evidence type="ECO:0000259" key="6">
    <source>
        <dbReference type="Pfam" id="PF06094"/>
    </source>
</evidence>
<name>A0AAV8U563_9ROSI</name>
<organism evidence="7 8">
    <name type="scientific">Erythroxylum novogranatense</name>
    <dbReference type="NCBI Taxonomy" id="1862640"/>
    <lineage>
        <taxon>Eukaryota</taxon>
        <taxon>Viridiplantae</taxon>
        <taxon>Streptophyta</taxon>
        <taxon>Embryophyta</taxon>
        <taxon>Tracheophyta</taxon>
        <taxon>Spermatophyta</taxon>
        <taxon>Magnoliopsida</taxon>
        <taxon>eudicotyledons</taxon>
        <taxon>Gunneridae</taxon>
        <taxon>Pentapetalae</taxon>
        <taxon>rosids</taxon>
        <taxon>fabids</taxon>
        <taxon>Malpighiales</taxon>
        <taxon>Erythroxylaceae</taxon>
        <taxon>Erythroxylum</taxon>
    </lineage>
</organism>
<dbReference type="Pfam" id="PF06094">
    <property type="entry name" value="GGACT"/>
    <property type="match status" value="1"/>
</dbReference>
<evidence type="ECO:0000256" key="4">
    <source>
        <dbReference type="PIRSR" id="PIRSR639126-1"/>
    </source>
</evidence>
<evidence type="ECO:0000313" key="8">
    <source>
        <dbReference type="Proteomes" id="UP001159364"/>
    </source>
</evidence>
<evidence type="ECO:0000313" key="7">
    <source>
        <dbReference type="EMBL" id="KAJ8774452.1"/>
    </source>
</evidence>
<dbReference type="InterPro" id="IPR039126">
    <property type="entry name" value="GGACT"/>
</dbReference>
<feature type="active site" description="Proton acceptor" evidence="4">
    <location>
        <position position="97"/>
    </location>
</feature>
<dbReference type="PANTHER" id="PTHR12510:SF15">
    <property type="entry name" value="GAMMA-GLUTAMYLCYCLOTRANSFERASE FAMILY PROTEIN"/>
    <property type="match status" value="1"/>
</dbReference>
<proteinExistence type="inferred from homology"/>
<evidence type="ECO:0000256" key="5">
    <source>
        <dbReference type="RuleBase" id="RU367036"/>
    </source>
</evidence>
<dbReference type="GO" id="GO:0005829">
    <property type="term" value="C:cytosol"/>
    <property type="evidence" value="ECO:0007669"/>
    <property type="project" value="TreeGrafter"/>
</dbReference>
<dbReference type="Gene3D" id="3.10.490.10">
    <property type="entry name" value="Gamma-glutamyl cyclotransferase-like"/>
    <property type="match status" value="1"/>
</dbReference>
<comment type="function">
    <text evidence="1">Putative gamma-glutamylcyclotransferase.</text>
</comment>
<keyword evidence="3" id="KW-0012">Acyltransferase</keyword>
<comment type="similarity">
    <text evidence="2 5">Belongs to the gamma-glutamylcyclotransferase family.</text>
</comment>
<evidence type="ECO:0000256" key="3">
    <source>
        <dbReference type="ARBA" id="ARBA00023315"/>
    </source>
</evidence>
<evidence type="ECO:0000256" key="2">
    <source>
        <dbReference type="ARBA" id="ARBA00008861"/>
    </source>
</evidence>
<protein>
    <recommendedName>
        <fullName evidence="5">Gamma-glutamylcyclotransferase family protein</fullName>
    </recommendedName>
</protein>
<dbReference type="EMBL" id="JAIWQS010000001">
    <property type="protein sequence ID" value="KAJ8774452.1"/>
    <property type="molecule type" value="Genomic_DNA"/>
</dbReference>
<sequence>MADTDSTTATIDKLKQTLIFTYGTLKRDFPNYNLLHDLISQNRASYLGTYITHHPYPLVIGPHGIPFLINLPGAGHRVTGELYSVSTCGLGTVDELEGTNCGHYERLPIQVMKVKESDLDVEGGILIDAETYYANRSFGERLWEARGRVGLVDFKHRPKGSSFLGDIHLLLSKCSGQDV</sequence>
<comment type="caution">
    <text evidence="7">The sequence shown here is derived from an EMBL/GenBank/DDBJ whole genome shotgun (WGS) entry which is preliminary data.</text>
</comment>
<dbReference type="SUPFAM" id="SSF110857">
    <property type="entry name" value="Gamma-glutamyl cyclotransferase-like"/>
    <property type="match status" value="1"/>
</dbReference>
<evidence type="ECO:0000256" key="1">
    <source>
        <dbReference type="ARBA" id="ARBA00002782"/>
    </source>
</evidence>
<reference evidence="7 8" key="1">
    <citation type="submission" date="2021-09" db="EMBL/GenBank/DDBJ databases">
        <title>Genomic insights and catalytic innovation underlie evolution of tropane alkaloids biosynthesis.</title>
        <authorList>
            <person name="Wang Y.-J."/>
            <person name="Tian T."/>
            <person name="Huang J.-P."/>
            <person name="Huang S.-X."/>
        </authorList>
    </citation>
    <scope>NUCLEOTIDE SEQUENCE [LARGE SCALE GENOMIC DNA]</scope>
    <source>
        <strain evidence="7">KIB-2018</strain>
        <tissue evidence="7">Leaf</tissue>
    </source>
</reference>
<dbReference type="InterPro" id="IPR013024">
    <property type="entry name" value="GGCT-like"/>
</dbReference>
<accession>A0AAV8U563</accession>
<gene>
    <name evidence="7" type="ORF">K2173_016898</name>
</gene>
<keyword evidence="8" id="KW-1185">Reference proteome</keyword>
<dbReference type="CDD" id="cd06661">
    <property type="entry name" value="GGCT_like"/>
    <property type="match status" value="1"/>
</dbReference>
<dbReference type="PANTHER" id="PTHR12510">
    <property type="entry name" value="TROPONIN C-AKIN-1 PROTEIN"/>
    <property type="match status" value="1"/>
</dbReference>
<feature type="domain" description="Gamma-glutamylcyclotransferase AIG2-like" evidence="6">
    <location>
        <begin position="19"/>
        <end position="136"/>
    </location>
</feature>
<dbReference type="GO" id="GO:0016746">
    <property type="term" value="F:acyltransferase activity"/>
    <property type="evidence" value="ECO:0007669"/>
    <property type="project" value="UniProtKB-KW"/>
</dbReference>